<dbReference type="GO" id="GO:0006355">
    <property type="term" value="P:regulation of DNA-templated transcription"/>
    <property type="evidence" value="ECO:0007669"/>
    <property type="project" value="InterPro"/>
</dbReference>
<sequence>MRGSMPVRGTENYREILHYLEAETARGLFGMAASKSNHTGLRKRIYSSGDTIADMDGQKRAVLLVVSGWVSNGKELEDGSRTVVDFSLTGDVITVGTTEWAREEVRALTAVTLFEFPGAIYENLSTYPRHVREFILKGMARRYARAAEHFVNISRRGAFERVAHLLLELSFRVGVYEGQGASSFACPLTQVDLGDALGLSVVHVNRVLRKLRESGYVSFRSGVVTFQNRAGLIEATGFEGSYLALAEPVSP</sequence>
<dbReference type="EMBL" id="FNSL01000001">
    <property type="protein sequence ID" value="SEB86713.1"/>
    <property type="molecule type" value="Genomic_DNA"/>
</dbReference>
<evidence type="ECO:0000259" key="4">
    <source>
        <dbReference type="PROSITE" id="PS51063"/>
    </source>
</evidence>
<keyword evidence="1" id="KW-0805">Transcription regulation</keyword>
<reference evidence="6" key="1">
    <citation type="submission" date="2016-10" db="EMBL/GenBank/DDBJ databases">
        <authorList>
            <person name="Varghese N."/>
            <person name="Submissions S."/>
        </authorList>
    </citation>
    <scope>NUCLEOTIDE SEQUENCE [LARGE SCALE GENOMIC DNA]</scope>
    <source>
        <strain evidence="6">ES.061</strain>
    </source>
</reference>
<dbReference type="Gene3D" id="2.60.120.10">
    <property type="entry name" value="Jelly Rolls"/>
    <property type="match status" value="1"/>
</dbReference>
<dbReference type="Proteomes" id="UP000199064">
    <property type="component" value="Unassembled WGS sequence"/>
</dbReference>
<evidence type="ECO:0000256" key="1">
    <source>
        <dbReference type="ARBA" id="ARBA00023015"/>
    </source>
</evidence>
<evidence type="ECO:0000256" key="3">
    <source>
        <dbReference type="ARBA" id="ARBA00023163"/>
    </source>
</evidence>
<organism evidence="5 6">
    <name type="scientific">Nitratireductor aquibiodomus</name>
    <dbReference type="NCBI Taxonomy" id="204799"/>
    <lineage>
        <taxon>Bacteria</taxon>
        <taxon>Pseudomonadati</taxon>
        <taxon>Pseudomonadota</taxon>
        <taxon>Alphaproteobacteria</taxon>
        <taxon>Hyphomicrobiales</taxon>
        <taxon>Phyllobacteriaceae</taxon>
        <taxon>Nitratireductor</taxon>
    </lineage>
</organism>
<dbReference type="PROSITE" id="PS51063">
    <property type="entry name" value="HTH_CRP_2"/>
    <property type="match status" value="1"/>
</dbReference>
<gene>
    <name evidence="5" type="ORF">SAMN05216452_3481</name>
</gene>
<dbReference type="GO" id="GO:0003677">
    <property type="term" value="F:DNA binding"/>
    <property type="evidence" value="ECO:0007669"/>
    <property type="project" value="UniProtKB-KW"/>
</dbReference>
<dbReference type="Pfam" id="PF13545">
    <property type="entry name" value="HTH_Crp_2"/>
    <property type="match status" value="1"/>
</dbReference>
<dbReference type="SUPFAM" id="SSF51206">
    <property type="entry name" value="cAMP-binding domain-like"/>
    <property type="match status" value="1"/>
</dbReference>
<dbReference type="InterPro" id="IPR012318">
    <property type="entry name" value="HTH_CRP"/>
</dbReference>
<feature type="domain" description="HTH crp-type" evidence="4">
    <location>
        <begin position="156"/>
        <end position="230"/>
    </location>
</feature>
<dbReference type="AlphaFoldDB" id="A0A1H4MUT1"/>
<accession>A0A1H4MUT1</accession>
<dbReference type="InterPro" id="IPR036390">
    <property type="entry name" value="WH_DNA-bd_sf"/>
</dbReference>
<name>A0A1H4MUT1_9HYPH</name>
<keyword evidence="2" id="KW-0238">DNA-binding</keyword>
<proteinExistence type="predicted"/>
<evidence type="ECO:0000256" key="2">
    <source>
        <dbReference type="ARBA" id="ARBA00023125"/>
    </source>
</evidence>
<keyword evidence="6" id="KW-1185">Reference proteome</keyword>
<dbReference type="SUPFAM" id="SSF46785">
    <property type="entry name" value="Winged helix' DNA-binding domain"/>
    <property type="match status" value="1"/>
</dbReference>
<evidence type="ECO:0000313" key="6">
    <source>
        <dbReference type="Proteomes" id="UP000199064"/>
    </source>
</evidence>
<evidence type="ECO:0000313" key="5">
    <source>
        <dbReference type="EMBL" id="SEB86713.1"/>
    </source>
</evidence>
<dbReference type="InterPro" id="IPR014710">
    <property type="entry name" value="RmlC-like_jellyroll"/>
</dbReference>
<protein>
    <submittedName>
        <fullName evidence="5">Transcriptional regulator, Crp/Fnr family</fullName>
    </submittedName>
</protein>
<dbReference type="InterPro" id="IPR018490">
    <property type="entry name" value="cNMP-bd_dom_sf"/>
</dbReference>
<dbReference type="SMART" id="SM00419">
    <property type="entry name" value="HTH_CRP"/>
    <property type="match status" value="1"/>
</dbReference>
<keyword evidence="3" id="KW-0804">Transcription</keyword>
<dbReference type="InterPro" id="IPR036388">
    <property type="entry name" value="WH-like_DNA-bd_sf"/>
</dbReference>
<dbReference type="Gene3D" id="1.10.10.10">
    <property type="entry name" value="Winged helix-like DNA-binding domain superfamily/Winged helix DNA-binding domain"/>
    <property type="match status" value="1"/>
</dbReference>